<keyword evidence="4" id="KW-1003">Cell membrane</keyword>
<dbReference type="RefSeq" id="WP_039103297.1">
    <property type="nucleotide sequence ID" value="NZ_CALYQC010000020.1"/>
</dbReference>
<protein>
    <submittedName>
        <fullName evidence="12">MFS transporter</fullName>
    </submittedName>
    <submittedName>
        <fullName evidence="11">Nitrate/nitrite transporter</fullName>
    </submittedName>
</protein>
<dbReference type="Proteomes" id="UP000030901">
    <property type="component" value="Chromosome"/>
</dbReference>
<dbReference type="InterPro" id="IPR011701">
    <property type="entry name" value="MFS"/>
</dbReference>
<dbReference type="Pfam" id="PF07690">
    <property type="entry name" value="MFS_1"/>
    <property type="match status" value="1"/>
</dbReference>
<feature type="transmembrane region" description="Helical" evidence="10">
    <location>
        <begin position="122"/>
        <end position="141"/>
    </location>
</feature>
<dbReference type="PANTHER" id="PTHR23515">
    <property type="entry name" value="HIGH-AFFINITY NITRATE TRANSPORTER 2.3"/>
    <property type="match status" value="1"/>
</dbReference>
<keyword evidence="3" id="KW-0813">Transport</keyword>
<evidence type="ECO:0000256" key="9">
    <source>
        <dbReference type="ARBA" id="ARBA00023136"/>
    </source>
</evidence>
<reference evidence="12 14" key="2">
    <citation type="submission" date="2018-05" db="EMBL/GenBank/DDBJ databases">
        <title>Reference genomes for bee gut microbiota database.</title>
        <authorList>
            <person name="Ellegaard K.M."/>
        </authorList>
    </citation>
    <scope>NUCLEOTIDE SEQUENCE [LARGE SCALE GENOMIC DNA]</scope>
    <source>
        <strain evidence="12 14">ESL0167</strain>
    </source>
</reference>
<evidence type="ECO:0000256" key="4">
    <source>
        <dbReference type="ARBA" id="ARBA00022475"/>
    </source>
</evidence>
<gene>
    <name evidence="12" type="ORF">DKK76_00715</name>
    <name evidence="11" type="ORF">FPB0191_00146</name>
</gene>
<evidence type="ECO:0000256" key="8">
    <source>
        <dbReference type="ARBA" id="ARBA00023063"/>
    </source>
</evidence>
<dbReference type="InterPro" id="IPR044772">
    <property type="entry name" value="NO3_transporter"/>
</dbReference>
<evidence type="ECO:0000256" key="7">
    <source>
        <dbReference type="ARBA" id="ARBA00022989"/>
    </source>
</evidence>
<feature type="transmembrane region" description="Helical" evidence="10">
    <location>
        <begin position="280"/>
        <end position="301"/>
    </location>
</feature>
<feature type="transmembrane region" description="Helical" evidence="10">
    <location>
        <begin position="428"/>
        <end position="448"/>
    </location>
</feature>
<dbReference type="CDD" id="cd17341">
    <property type="entry name" value="MFS_NRT2_like"/>
    <property type="match status" value="1"/>
</dbReference>
<dbReference type="SUPFAM" id="SSF103473">
    <property type="entry name" value="MFS general substrate transporter"/>
    <property type="match status" value="1"/>
</dbReference>
<dbReference type="STRING" id="1267021.FPB0191_00146"/>
<evidence type="ECO:0000256" key="10">
    <source>
        <dbReference type="SAM" id="Phobius"/>
    </source>
</evidence>
<dbReference type="EMBL" id="QGLM01000003">
    <property type="protein sequence ID" value="PXY96799.1"/>
    <property type="molecule type" value="Genomic_DNA"/>
</dbReference>
<proteinExistence type="inferred from homology"/>
<evidence type="ECO:0000256" key="6">
    <source>
        <dbReference type="ARBA" id="ARBA00022692"/>
    </source>
</evidence>
<evidence type="ECO:0000313" key="13">
    <source>
        <dbReference type="Proteomes" id="UP000030901"/>
    </source>
</evidence>
<evidence type="ECO:0000313" key="11">
    <source>
        <dbReference type="EMBL" id="AJA44003.1"/>
    </source>
</evidence>
<name>A0A0A7RXP0_FRIPE</name>
<keyword evidence="8" id="KW-0534">Nitrate assimilation</keyword>
<feature type="transmembrane region" description="Helical" evidence="10">
    <location>
        <begin position="162"/>
        <end position="186"/>
    </location>
</feature>
<dbReference type="GO" id="GO:0015707">
    <property type="term" value="P:nitrite transport"/>
    <property type="evidence" value="ECO:0007669"/>
    <property type="project" value="UniProtKB-ARBA"/>
</dbReference>
<dbReference type="AlphaFoldDB" id="A0A0A7RXP0"/>
<keyword evidence="5" id="KW-0997">Cell inner membrane</keyword>
<evidence type="ECO:0000256" key="1">
    <source>
        <dbReference type="ARBA" id="ARBA00004429"/>
    </source>
</evidence>
<comment type="subcellular location">
    <subcellularLocation>
        <location evidence="1">Cell inner membrane</location>
        <topology evidence="1">Multi-pass membrane protein</topology>
    </subcellularLocation>
</comment>
<sequence>MSNMLHTIQQWHPEDNWFWERIGKKIAKRNLKISIVCLLLSFCVWMLFSIVTIHLNSIGFNFSATQLFLLTAIPSISGAILRVPYSFVIPIFGGRCWTAFSTFILIIPCLWLGYAIENTNTSYIEFVIIALLCGLGGANYASSMANISFFFPKSRLGTALGLNGGLGSLGVSVIQLVASLIIFFPMFDEKWVLLVNGRKIWLQNAALIWVPLLIISSAIALWKMNDLPVVRASFKQQLIVVKDIKMWVLSLLYLGTFGSFIGFSAGFAMLSKIQFPEIDITIYAFWGPLIAVLAQPLGGIISDKFNGTRITMIIYLLMILLVGLVLSSLPGVVTNKGSFISFYITFLAMFFIAGFGSGSTFQIIATLYRQHVKNSLIKKGVNQTIANKNAIIETAAALGFISAIGAIGGFFIPQIFSVSLLLFNSVNYALVVFMIFYLICTLVTKLIICNRI</sequence>
<feature type="transmembrane region" description="Helical" evidence="10">
    <location>
        <begin position="246"/>
        <end position="268"/>
    </location>
</feature>
<dbReference type="GO" id="GO:0015291">
    <property type="term" value="F:secondary active transmembrane transporter activity"/>
    <property type="evidence" value="ECO:0007669"/>
    <property type="project" value="UniProtKB-ARBA"/>
</dbReference>
<evidence type="ECO:0000256" key="5">
    <source>
        <dbReference type="ARBA" id="ARBA00022519"/>
    </source>
</evidence>
<keyword evidence="13" id="KW-1185">Reference proteome</keyword>
<feature type="transmembrane region" description="Helical" evidence="10">
    <location>
        <begin position="313"/>
        <end position="333"/>
    </location>
</feature>
<keyword evidence="9 10" id="KW-0472">Membrane</keyword>
<feature type="transmembrane region" description="Helical" evidence="10">
    <location>
        <begin position="206"/>
        <end position="225"/>
    </location>
</feature>
<dbReference type="GO" id="GO:0005886">
    <property type="term" value="C:plasma membrane"/>
    <property type="evidence" value="ECO:0007669"/>
    <property type="project" value="UniProtKB-SubCell"/>
</dbReference>
<evidence type="ECO:0000313" key="14">
    <source>
        <dbReference type="Proteomes" id="UP000247838"/>
    </source>
</evidence>
<feature type="transmembrane region" description="Helical" evidence="10">
    <location>
        <begin position="389"/>
        <end position="416"/>
    </location>
</feature>
<dbReference type="EMBL" id="CP009056">
    <property type="protein sequence ID" value="AJA44003.1"/>
    <property type="molecule type" value="Genomic_DNA"/>
</dbReference>
<dbReference type="OrthoDB" id="9771451at2"/>
<dbReference type="Gene3D" id="1.20.1250.20">
    <property type="entry name" value="MFS general substrate transporter like domains"/>
    <property type="match status" value="1"/>
</dbReference>
<evidence type="ECO:0000256" key="2">
    <source>
        <dbReference type="ARBA" id="ARBA00008432"/>
    </source>
</evidence>
<keyword evidence="7 10" id="KW-1133">Transmembrane helix</keyword>
<feature type="transmembrane region" description="Helical" evidence="10">
    <location>
        <begin position="67"/>
        <end position="85"/>
    </location>
</feature>
<dbReference type="HOGENOM" id="CLU_033198_1_0_6"/>
<dbReference type="FunFam" id="1.20.1250.20:FF:000024">
    <property type="entry name" value="Nitrite extrusion protein NarK"/>
    <property type="match status" value="1"/>
</dbReference>
<dbReference type="InterPro" id="IPR036259">
    <property type="entry name" value="MFS_trans_sf"/>
</dbReference>
<dbReference type="Proteomes" id="UP000247838">
    <property type="component" value="Unassembled WGS sequence"/>
</dbReference>
<keyword evidence="6 10" id="KW-0812">Transmembrane</keyword>
<comment type="similarity">
    <text evidence="2">Belongs to the major facilitator superfamily. Nitrate/nitrite porter (TC 2.A.1.8) family.</text>
</comment>
<accession>A0A0A7RXP0</accession>
<feature type="transmembrane region" description="Helical" evidence="10">
    <location>
        <begin position="33"/>
        <end position="55"/>
    </location>
</feature>
<evidence type="ECO:0000256" key="3">
    <source>
        <dbReference type="ARBA" id="ARBA00022448"/>
    </source>
</evidence>
<feature type="transmembrane region" description="Helical" evidence="10">
    <location>
        <begin position="339"/>
        <end position="368"/>
    </location>
</feature>
<dbReference type="KEGG" id="fpp:FPB0191_00146"/>
<evidence type="ECO:0000313" key="12">
    <source>
        <dbReference type="EMBL" id="PXY96799.1"/>
    </source>
</evidence>
<dbReference type="GO" id="GO:0042128">
    <property type="term" value="P:nitrate assimilation"/>
    <property type="evidence" value="ECO:0007669"/>
    <property type="project" value="UniProtKB-KW"/>
</dbReference>
<reference evidence="11 13" key="1">
    <citation type="journal article" date="2014" name="Appl. Environ. Microbiol.">
        <title>Gut symbionts from distinct hosts exhibit genotoxic activity via divergent colibactin biosynthetic pathways.</title>
        <authorList>
            <person name="Engel P."/>
            <person name="Vizcaino M.I."/>
            <person name="Crawford J.M."/>
        </authorList>
    </citation>
    <scope>NUCLEOTIDE SEQUENCE [LARGE SCALE GENOMIC DNA]</scope>
    <source>
        <strain evidence="11 13">PEB0191</strain>
    </source>
</reference>
<feature type="transmembrane region" description="Helical" evidence="10">
    <location>
        <begin position="97"/>
        <end position="116"/>
    </location>
</feature>
<dbReference type="GO" id="GO:0015112">
    <property type="term" value="F:nitrate transmembrane transporter activity"/>
    <property type="evidence" value="ECO:0007669"/>
    <property type="project" value="InterPro"/>
</dbReference>
<organism evidence="11 13">
    <name type="scientific">Frischella perrara</name>
    <dbReference type="NCBI Taxonomy" id="1267021"/>
    <lineage>
        <taxon>Bacteria</taxon>
        <taxon>Pseudomonadati</taxon>
        <taxon>Pseudomonadota</taxon>
        <taxon>Gammaproteobacteria</taxon>
        <taxon>Orbales</taxon>
        <taxon>Orbaceae</taxon>
        <taxon>Frischella</taxon>
    </lineage>
</organism>